<dbReference type="InterPro" id="IPR011089">
    <property type="entry name" value="GmrSD_C"/>
</dbReference>
<protein>
    <submittedName>
        <fullName evidence="3">DUF262 domain-containing protein</fullName>
    </submittedName>
</protein>
<dbReference type="Pfam" id="PF07510">
    <property type="entry name" value="GmrSD_C"/>
    <property type="match status" value="1"/>
</dbReference>
<dbReference type="RefSeq" id="WP_317638702.1">
    <property type="nucleotide sequence ID" value="NZ_JAPMIV010000002.1"/>
</dbReference>
<comment type="caution">
    <text evidence="3">The sequence shown here is derived from an EMBL/GenBank/DDBJ whole genome shotgun (WGS) entry which is preliminary data.</text>
</comment>
<name>A0ABU4DNY2_9DEIO</name>
<feature type="domain" description="GmrSD restriction endonucleases N-terminal" evidence="1">
    <location>
        <begin position="9"/>
        <end position="232"/>
    </location>
</feature>
<evidence type="ECO:0000259" key="1">
    <source>
        <dbReference type="Pfam" id="PF03235"/>
    </source>
</evidence>
<gene>
    <name evidence="3" type="ORF">ORD21_02155</name>
</gene>
<dbReference type="PANTHER" id="PTHR35149">
    <property type="entry name" value="SLL5132 PROTEIN"/>
    <property type="match status" value="1"/>
</dbReference>
<dbReference type="PANTHER" id="PTHR35149:SF2">
    <property type="entry name" value="DUF262 DOMAIN-CONTAINING PROTEIN"/>
    <property type="match status" value="1"/>
</dbReference>
<evidence type="ECO:0000313" key="4">
    <source>
        <dbReference type="Proteomes" id="UP001276150"/>
    </source>
</evidence>
<feature type="domain" description="GmrSD restriction endonucleases C-terminal" evidence="2">
    <location>
        <begin position="430"/>
        <end position="577"/>
    </location>
</feature>
<evidence type="ECO:0000313" key="3">
    <source>
        <dbReference type="EMBL" id="MDV6373399.1"/>
    </source>
</evidence>
<dbReference type="Proteomes" id="UP001276150">
    <property type="component" value="Unassembled WGS sequence"/>
</dbReference>
<sequence length="950" mass="107272">MEARPRVLTELLNGNQQFEIPLYQRRYSWGNSERAQFWADILKASGLTGNRFHFLGPVVFTKPESGMGGVVLTRARLIDGQQRLTTLTLLMQAVAEQLRDDVIQLQIPGSNDMQAVDASAIREDYLLNKRLTGDSRYKLLPTLADRDTLKHILTGEPLPERHSKELLAGIQFFRDRLADVGVTVEKVLTGLNRLEVVEVTLNDGRDDPQLIFESLNSTGKDLTPADLIRNNVLIGLKAGEQDELTRTYWLPIEAMFEEDGPEVFNRFMRDFLTVRMRTLVDKEKVYESFKAYREGLGDQAVQALVSDIYDMAKLYAQMLHPQQVKGQPQLRLSLQDLLGVRVRVTSPLLLELLEDHAKGAVTTDDLVLALRAIESFLVRRAVSEFRSAPLNKLFASTGRELVRDQGSAAYLRSVERALMRFQDRNRGGFPPDDVFTEKLHTVNLYTLDVCKHVLVRLERAMSPKELMVNDDLTIEHVMPQNRNLSEPWREMLGADWAEAQQRLVDTLGNLTLTGYNSELGDRPFDAKKTLPIKDGDTATSNLPKGYTFSRLLMTQQIAQETHWDEQSIQSRAERLAQLALKLWPLPAFTPAELDALRTERRRPAARDPWARLMALPTALAEVATAFDGRALELPGVNRMVMGREVSYRKGRRYALTLSTDDSSVNVWALLGESPDDRPGWHKGQEKGWWKRPVADLDELDTVWPLLLTAWARLPEVGTAPTPTPSLREAIDALGDGPRAAFETFEQALLQISPTLERNVTQFYFGYGQPVEFIGYLRDGHMVIEVRPLDPDILSGTLFEGWEPRSKERRVLHLRSTDDVVRALPLIRAVHDQFVQEIPYRAPQVRQFMRGLRAAFQEMAGDSTVQATKTAERYVVGGRDIGRVYINVENVHLLLRHPFAALDNPTDVGGSKIDDPIAGWPVGHFVGTFTGPGDLHDLRPLIEQVVQANRA</sequence>
<accession>A0ABU4DNY2</accession>
<dbReference type="Pfam" id="PF03235">
    <property type="entry name" value="GmrSD_N"/>
    <property type="match status" value="1"/>
</dbReference>
<organism evidence="3 4">
    <name type="scientific">Deinococcus arenicola</name>
    <dbReference type="NCBI Taxonomy" id="2994950"/>
    <lineage>
        <taxon>Bacteria</taxon>
        <taxon>Thermotogati</taxon>
        <taxon>Deinococcota</taxon>
        <taxon>Deinococci</taxon>
        <taxon>Deinococcales</taxon>
        <taxon>Deinococcaceae</taxon>
        <taxon>Deinococcus</taxon>
    </lineage>
</organism>
<keyword evidence="4" id="KW-1185">Reference proteome</keyword>
<dbReference type="EMBL" id="JAPMIV010000002">
    <property type="protein sequence ID" value="MDV6373399.1"/>
    <property type="molecule type" value="Genomic_DNA"/>
</dbReference>
<reference evidence="3 4" key="1">
    <citation type="submission" date="2022-11" db="EMBL/GenBank/DDBJ databases">
        <title>Deinococcus ZS9-10, Low Temperature and Draught-tolerating, UV-resistant Bacteria from Continental Antarctica.</title>
        <authorList>
            <person name="Cheng L."/>
        </authorList>
    </citation>
    <scope>NUCLEOTIDE SEQUENCE [LARGE SCALE GENOMIC DNA]</scope>
    <source>
        <strain evidence="3 4">ZS9-10</strain>
    </source>
</reference>
<dbReference type="InterPro" id="IPR004919">
    <property type="entry name" value="GmrSD_N"/>
</dbReference>
<evidence type="ECO:0000259" key="2">
    <source>
        <dbReference type="Pfam" id="PF07510"/>
    </source>
</evidence>
<proteinExistence type="predicted"/>